<evidence type="ECO:0000256" key="1">
    <source>
        <dbReference type="SAM" id="MobiDB-lite"/>
    </source>
</evidence>
<dbReference type="EMBL" id="BAAASR010000018">
    <property type="protein sequence ID" value="GAA2499390.1"/>
    <property type="molecule type" value="Genomic_DNA"/>
</dbReference>
<feature type="compositionally biased region" description="Low complexity" evidence="1">
    <location>
        <begin position="1"/>
        <end position="16"/>
    </location>
</feature>
<proteinExistence type="predicted"/>
<feature type="compositionally biased region" description="Low complexity" evidence="1">
    <location>
        <begin position="106"/>
        <end position="116"/>
    </location>
</feature>
<gene>
    <name evidence="2" type="ORF">GCM10010393_34610</name>
</gene>
<feature type="compositionally biased region" description="Basic and acidic residues" evidence="1">
    <location>
        <begin position="117"/>
        <end position="137"/>
    </location>
</feature>
<comment type="caution">
    <text evidence="2">The sequence shown here is derived from an EMBL/GenBank/DDBJ whole genome shotgun (WGS) entry which is preliminary data.</text>
</comment>
<name>A0ABP5ZMB6_9ACTN</name>
<keyword evidence="3" id="KW-1185">Reference proteome</keyword>
<evidence type="ECO:0000313" key="2">
    <source>
        <dbReference type="EMBL" id="GAA2499390.1"/>
    </source>
</evidence>
<dbReference type="Proteomes" id="UP001499942">
    <property type="component" value="Unassembled WGS sequence"/>
</dbReference>
<reference evidence="3" key="1">
    <citation type="journal article" date="2019" name="Int. J. Syst. Evol. Microbiol.">
        <title>The Global Catalogue of Microorganisms (GCM) 10K type strain sequencing project: providing services to taxonomists for standard genome sequencing and annotation.</title>
        <authorList>
            <consortium name="The Broad Institute Genomics Platform"/>
            <consortium name="The Broad Institute Genome Sequencing Center for Infectious Disease"/>
            <person name="Wu L."/>
            <person name="Ma J."/>
        </authorList>
    </citation>
    <scope>NUCLEOTIDE SEQUENCE [LARGE SCALE GENOMIC DNA]</scope>
    <source>
        <strain evidence="3">JCM 5062</strain>
    </source>
</reference>
<sequence>MAVAVAVAVAPTVPARRGQRAGGGRPSVGPRRGGGAWGDGTAVSRPVEHGGDAGQVRCPDAGRSAAGCRTRPQWGGLRRPGVLRRWDGPRATAGDGGRTASGGQASFSSSTTYRTTSAEECRASRDAVRATRMRFEP</sequence>
<organism evidence="2 3">
    <name type="scientific">Streptomyces gobitricini</name>
    <dbReference type="NCBI Taxonomy" id="68211"/>
    <lineage>
        <taxon>Bacteria</taxon>
        <taxon>Bacillati</taxon>
        <taxon>Actinomycetota</taxon>
        <taxon>Actinomycetes</taxon>
        <taxon>Kitasatosporales</taxon>
        <taxon>Streptomycetaceae</taxon>
        <taxon>Streptomyces</taxon>
    </lineage>
</organism>
<feature type="region of interest" description="Disordered" evidence="1">
    <location>
        <begin position="1"/>
        <end position="137"/>
    </location>
</feature>
<evidence type="ECO:0000313" key="3">
    <source>
        <dbReference type="Proteomes" id="UP001499942"/>
    </source>
</evidence>
<accession>A0ABP5ZMB6</accession>
<feature type="compositionally biased region" description="Gly residues" evidence="1">
    <location>
        <begin position="20"/>
        <end position="38"/>
    </location>
</feature>
<protein>
    <submittedName>
        <fullName evidence="2">Uncharacterized protein</fullName>
    </submittedName>
</protein>